<evidence type="ECO:0000313" key="1">
    <source>
        <dbReference type="Proteomes" id="UP000887579"/>
    </source>
</evidence>
<organism evidence="1 2">
    <name type="scientific">Panagrolaimus sp. ES5</name>
    <dbReference type="NCBI Taxonomy" id="591445"/>
    <lineage>
        <taxon>Eukaryota</taxon>
        <taxon>Metazoa</taxon>
        <taxon>Ecdysozoa</taxon>
        <taxon>Nematoda</taxon>
        <taxon>Chromadorea</taxon>
        <taxon>Rhabditida</taxon>
        <taxon>Tylenchina</taxon>
        <taxon>Panagrolaimomorpha</taxon>
        <taxon>Panagrolaimoidea</taxon>
        <taxon>Panagrolaimidae</taxon>
        <taxon>Panagrolaimus</taxon>
    </lineage>
</organism>
<accession>A0AC34FD60</accession>
<protein>
    <submittedName>
        <fullName evidence="2">HIT domain-containing protein</fullName>
    </submittedName>
</protein>
<dbReference type="Proteomes" id="UP000887579">
    <property type="component" value="Unplaced"/>
</dbReference>
<sequence length="164" mass="18200">MLSRTLRKQFSVIFSTTHLCRPTNIGVNFKPILVNRTMASEVEKAQTATPGGEDTIFGKIIRKEIPAKIIFEDEHILAFHDVSPQAPTHFLVIPKKRIDMLENATDEDEAILGKLLLGARKAAKELGLSEGYRVVINNGKHGCQSVHHIHLHILGGRQLGWPPG</sequence>
<evidence type="ECO:0000313" key="2">
    <source>
        <dbReference type="WBParaSite" id="ES5_v2.g15147.t1"/>
    </source>
</evidence>
<name>A0AC34FD60_9BILA</name>
<proteinExistence type="predicted"/>
<reference evidence="2" key="1">
    <citation type="submission" date="2022-11" db="UniProtKB">
        <authorList>
            <consortium name="WormBaseParasite"/>
        </authorList>
    </citation>
    <scope>IDENTIFICATION</scope>
</reference>
<dbReference type="WBParaSite" id="ES5_v2.g15147.t1">
    <property type="protein sequence ID" value="ES5_v2.g15147.t1"/>
    <property type="gene ID" value="ES5_v2.g15147"/>
</dbReference>